<organism evidence="1 2">
    <name type="scientific">Thermoproteota archaeon</name>
    <dbReference type="NCBI Taxonomy" id="2056631"/>
    <lineage>
        <taxon>Archaea</taxon>
        <taxon>Thermoproteota</taxon>
    </lineage>
</organism>
<name>A0A497EM62_9CREN</name>
<protein>
    <submittedName>
        <fullName evidence="1">Uncharacterized protein</fullName>
    </submittedName>
</protein>
<reference evidence="1 2" key="1">
    <citation type="submission" date="2018-06" db="EMBL/GenBank/DDBJ databases">
        <title>Extensive metabolic versatility and redundancy in microbially diverse, dynamic hydrothermal sediments.</title>
        <authorList>
            <person name="Dombrowski N."/>
            <person name="Teske A."/>
            <person name="Baker B.J."/>
        </authorList>
    </citation>
    <scope>NUCLEOTIDE SEQUENCE [LARGE SCALE GENOMIC DNA]</scope>
    <source>
        <strain evidence="1">B66_G16</strain>
    </source>
</reference>
<dbReference type="AlphaFoldDB" id="A0A497EM62"/>
<evidence type="ECO:0000313" key="2">
    <source>
        <dbReference type="Proteomes" id="UP000278475"/>
    </source>
</evidence>
<sequence>MSEIENELDKLLNDVLISLRKTLSSLREASNEISGETLATSELASSISKASIELQQICDKLEELLKNYEKDMYRDGGKAK</sequence>
<evidence type="ECO:0000313" key="1">
    <source>
        <dbReference type="EMBL" id="RLE47928.1"/>
    </source>
</evidence>
<dbReference type="Proteomes" id="UP000278475">
    <property type="component" value="Unassembled WGS sequence"/>
</dbReference>
<proteinExistence type="predicted"/>
<dbReference type="EMBL" id="QMQV01000098">
    <property type="protein sequence ID" value="RLE47928.1"/>
    <property type="molecule type" value="Genomic_DNA"/>
</dbReference>
<accession>A0A497EM62</accession>
<gene>
    <name evidence="1" type="ORF">DRJ31_08125</name>
</gene>
<comment type="caution">
    <text evidence="1">The sequence shown here is derived from an EMBL/GenBank/DDBJ whole genome shotgun (WGS) entry which is preliminary data.</text>
</comment>